<dbReference type="RefSeq" id="WP_167932221.1">
    <property type="nucleotide sequence ID" value="NZ_JAAVJB010000022.1"/>
</dbReference>
<sequence length="1389" mass="148241">MAVALGLAPATQAAPAAGSEPASESPTVPGEQYDPALPEESPEATAIAEARATGEPVEVVSQRGEAREVFATPDGDLEAREYVVPVWSRVAGEWQRVDLDLAADDDGRIAPTAATVDVTFSAGGDDELVVLSKHGREFALDWPGELPEPVLAQERATYRDVLPGVDLRMEAVPDGFFSLLVVKNAEAAANPELEKIRFELETSGLRVETTPEGGLTALDAGSGGVVFEAPTPLMWDSSTPTATEGGAQARAAAPAIDADETPAPSDSSRLAEVELEVDSDGSLGELVLGPDLSVLRGEDVQYPVYIDPQTHSPRASAWTMVSRHWSSSPQWKFNGRADEGLGYCVGWSGCNPNEVKRLFYRIDTSRFAGTRVQKAEFVVRNTHSAQCTAHPVQLWRTKGITSSTTWNTQQASGFWIERLRTSSFHYGGNPQQGCRPAGDAEFDITSAVQKAADSRTSTMTFGLRASNESSNLHWKRFSKDAHLRVTYNRPPARIKPSQITLEYGGTCKPESNPAIARSLGNVHANNVTDPDGDSVRVQFRVRWSGGVWDAPLTSAKRSGSSFSLRLPNHLPQNSTLRLYARAYDGSHYGPWSEVDGHPCYFRYDTSVPAAPTITSDRYPEFDPSGTDIWYQGAGHYGGFTFTAADRDVNRYRYGINNDPTAANQVATSSGAARSVSVLPEEPGLHFVTVQALDQAGNISEVRTYQFLVSPGESPRAAFSFDEGPGAAAAEPDVPQHDATLTGGYALGAPGVLGTALQLDGETGHAAVEGPVVDTGKPFTVSTWARLDTKSAGSSVVVEQTGRNFAGFTIYHSGHYDQWAVLAQRSDDPAGTARSRILADVPVTTGTWTHLAASYDGTNLRFFVNGRLAGTTPHTSAWSAQTSLQIGASRRGSVVSEHLGGSVDQLQFFDYAMTTASGPMAQLYDKQAVSTAPHRPATAVFPFDEPAGTTTATGTADHGPAVYHGGVRTGRPGANEYAATFNGTDSYAVTEAPIVDTSRDFSVSAWARLDKSRADGAGIIAAQTGDDAPGLELYYSKSYDRWVFNQYRADTPTASPVRAMQPNGTVAQGDEWVHLVGVHDSVADTLTLYVNGVQAGRTTRGGAWDATGPVMIGAGSYSGDIRSHFPGDIDDVRFYSRVVTPTEVGQLLKQNPLLTARWELDAGSTTSPDASPNENHLTLHGGHEFGPGRHGDALLLDGATGYAQTAGVPLDTTASVSAAAWVQAAAAPEEPVTVLSAAGNRQNALAVRFLPHSEEPGWGSWQVAVAEEDDASSRLSSAVNQLFYDIRDWNHLALVYDGSTKRASLYVNGSLQEIVCTEDSDDSCVAGSSWTDNALTFEATHSFQLGRQRSGSGWSEYWPGAIDDVWLYQGVLSAAQVLATGFGDSITPGP</sequence>
<organism evidence="5 6">
    <name type="scientific">Streptomyces spiramenti</name>
    <dbReference type="NCBI Taxonomy" id="2720606"/>
    <lineage>
        <taxon>Bacteria</taxon>
        <taxon>Bacillati</taxon>
        <taxon>Actinomycetota</taxon>
        <taxon>Actinomycetes</taxon>
        <taxon>Kitasatosporales</taxon>
        <taxon>Streptomycetaceae</taxon>
        <taxon>Streptomyces</taxon>
    </lineage>
</organism>
<proteinExistence type="predicted"/>
<feature type="domain" description="LamG-like jellyroll fold" evidence="4">
    <location>
        <begin position="776"/>
        <end position="915"/>
    </location>
</feature>
<feature type="domain" description="LamG-like jellyroll fold" evidence="4">
    <location>
        <begin position="998"/>
        <end position="1141"/>
    </location>
</feature>
<keyword evidence="1" id="KW-0732">Signal</keyword>
<protein>
    <submittedName>
        <fullName evidence="5">LamG domain-containing protein</fullName>
    </submittedName>
</protein>
<dbReference type="Gene3D" id="2.60.120.200">
    <property type="match status" value="3"/>
</dbReference>
<feature type="region of interest" description="Disordered" evidence="3">
    <location>
        <begin position="237"/>
        <end position="268"/>
    </location>
</feature>
<dbReference type="InterPro" id="IPR042837">
    <property type="entry name" value="PTX3"/>
</dbReference>
<evidence type="ECO:0000313" key="5">
    <source>
        <dbReference type="EMBL" id="NJP65693.1"/>
    </source>
</evidence>
<keyword evidence="2" id="KW-1015">Disulfide bond</keyword>
<name>A0ABX1AEW9_9ACTN</name>
<keyword evidence="6" id="KW-1185">Reference proteome</keyword>
<evidence type="ECO:0000256" key="2">
    <source>
        <dbReference type="ARBA" id="ARBA00023157"/>
    </source>
</evidence>
<evidence type="ECO:0000256" key="3">
    <source>
        <dbReference type="SAM" id="MobiDB-lite"/>
    </source>
</evidence>
<dbReference type="SUPFAM" id="SSF49899">
    <property type="entry name" value="Concanavalin A-like lectins/glucanases"/>
    <property type="match status" value="3"/>
</dbReference>
<feature type="compositionally biased region" description="Low complexity" evidence="3">
    <location>
        <begin position="1"/>
        <end position="27"/>
    </location>
</feature>
<gene>
    <name evidence="5" type="ORF">HCJ92_05160</name>
</gene>
<comment type="caution">
    <text evidence="5">The sequence shown here is derived from an EMBL/GenBank/DDBJ whole genome shotgun (WGS) entry which is preliminary data.</text>
</comment>
<dbReference type="NCBIfam" id="NF033679">
    <property type="entry name" value="DNRLRE_dom"/>
    <property type="match status" value="1"/>
</dbReference>
<dbReference type="InterPro" id="IPR013320">
    <property type="entry name" value="ConA-like_dom_sf"/>
</dbReference>
<feature type="compositionally biased region" description="Polar residues" evidence="3">
    <location>
        <begin position="1162"/>
        <end position="1175"/>
    </location>
</feature>
<dbReference type="Pfam" id="PF13385">
    <property type="entry name" value="Laminin_G_3"/>
    <property type="match status" value="3"/>
</dbReference>
<feature type="compositionally biased region" description="Low complexity" evidence="3">
    <location>
        <begin position="242"/>
        <end position="256"/>
    </location>
</feature>
<reference evidence="5 6" key="1">
    <citation type="submission" date="2020-03" db="EMBL/GenBank/DDBJ databases">
        <title>Draft genome of Streptomyces sp. ventii, isolated from the Axial Seamount in the Pacific Ocean, and resequencing of the two type strains Streptomyces lonarensis strain NCL 716 and Streptomyces bohaiensis strain 11A07.</title>
        <authorList>
            <person name="Loughran R.M."/>
            <person name="Pfannmuller K.M."/>
            <person name="Wasson B.J."/>
            <person name="Deadmond M.C."/>
            <person name="Paddock B.E."/>
            <person name="Koyack M.J."/>
            <person name="Gallegos D.A."/>
            <person name="Mitchell E.A."/>
            <person name="Ushijima B."/>
            <person name="Saw J.H."/>
            <person name="Mcphail K.L."/>
            <person name="Videau P."/>
        </authorList>
    </citation>
    <scope>NUCLEOTIDE SEQUENCE [LARGE SCALE GENOMIC DNA]</scope>
    <source>
        <strain evidence="6">5675061</strain>
    </source>
</reference>
<dbReference type="EMBL" id="JAAVJB010000022">
    <property type="protein sequence ID" value="NJP65693.1"/>
    <property type="molecule type" value="Genomic_DNA"/>
</dbReference>
<feature type="domain" description="LamG-like jellyroll fold" evidence="4">
    <location>
        <begin position="1213"/>
        <end position="1374"/>
    </location>
</feature>
<feature type="region of interest" description="Disordered" evidence="3">
    <location>
        <begin position="1161"/>
        <end position="1183"/>
    </location>
</feature>
<evidence type="ECO:0000256" key="1">
    <source>
        <dbReference type="ARBA" id="ARBA00022729"/>
    </source>
</evidence>
<dbReference type="PANTHER" id="PTHR46943">
    <property type="entry name" value="PENTRAXIN-RELATED PROTEIN PTX3"/>
    <property type="match status" value="1"/>
</dbReference>
<dbReference type="PANTHER" id="PTHR46943:SF1">
    <property type="entry name" value="PENTRAXIN-RELATED PROTEIN PTX3"/>
    <property type="match status" value="1"/>
</dbReference>
<dbReference type="SMART" id="SM00560">
    <property type="entry name" value="LamGL"/>
    <property type="match status" value="3"/>
</dbReference>
<feature type="region of interest" description="Disordered" evidence="3">
    <location>
        <begin position="1"/>
        <end position="44"/>
    </location>
</feature>
<evidence type="ECO:0000313" key="6">
    <source>
        <dbReference type="Proteomes" id="UP000746503"/>
    </source>
</evidence>
<accession>A0ABX1AEW9</accession>
<dbReference type="InterPro" id="IPR006558">
    <property type="entry name" value="LamG-like"/>
</dbReference>
<dbReference type="Proteomes" id="UP000746503">
    <property type="component" value="Unassembled WGS sequence"/>
</dbReference>
<evidence type="ECO:0000259" key="4">
    <source>
        <dbReference type="SMART" id="SM00560"/>
    </source>
</evidence>